<keyword evidence="1" id="KW-0675">Receptor</keyword>
<gene>
    <name evidence="3" type="ORF">COCSUDRAFT_64901</name>
</gene>
<dbReference type="Proteomes" id="UP000007264">
    <property type="component" value="Unassembled WGS sequence"/>
</dbReference>
<dbReference type="InterPro" id="IPR003018">
    <property type="entry name" value="GAF"/>
</dbReference>
<feature type="domain" description="GAF" evidence="2">
    <location>
        <begin position="103"/>
        <end position="153"/>
    </location>
</feature>
<protein>
    <recommendedName>
        <fullName evidence="2">GAF domain-containing protein</fullName>
    </recommendedName>
</protein>
<organism evidence="3 4">
    <name type="scientific">Coccomyxa subellipsoidea (strain C-169)</name>
    <name type="common">Green microalga</name>
    <dbReference type="NCBI Taxonomy" id="574566"/>
    <lineage>
        <taxon>Eukaryota</taxon>
        <taxon>Viridiplantae</taxon>
        <taxon>Chlorophyta</taxon>
        <taxon>core chlorophytes</taxon>
        <taxon>Trebouxiophyceae</taxon>
        <taxon>Trebouxiophyceae incertae sedis</taxon>
        <taxon>Coccomyxaceae</taxon>
        <taxon>Coccomyxa</taxon>
        <taxon>Coccomyxa subellipsoidea</taxon>
    </lineage>
</organism>
<dbReference type="AlphaFoldDB" id="I0Z5K5"/>
<evidence type="ECO:0000259" key="2">
    <source>
        <dbReference type="Pfam" id="PF01590"/>
    </source>
</evidence>
<feature type="non-terminal residue" evidence="3">
    <location>
        <position position="190"/>
    </location>
</feature>
<reference evidence="3 4" key="1">
    <citation type="journal article" date="2012" name="Genome Biol.">
        <title>The genome of the polar eukaryotic microalga coccomyxa subellipsoidea reveals traits of cold adaptation.</title>
        <authorList>
            <person name="Blanc G."/>
            <person name="Agarkova I."/>
            <person name="Grimwood J."/>
            <person name="Kuo A."/>
            <person name="Brueggeman A."/>
            <person name="Dunigan D."/>
            <person name="Gurnon J."/>
            <person name="Ladunga I."/>
            <person name="Lindquist E."/>
            <person name="Lucas S."/>
            <person name="Pangilinan J."/>
            <person name="Proschold T."/>
            <person name="Salamov A."/>
            <person name="Schmutz J."/>
            <person name="Weeks D."/>
            <person name="Yamada T."/>
            <person name="Claverie J.M."/>
            <person name="Grigoriev I."/>
            <person name="Van Etten J."/>
            <person name="Lomsadze A."/>
            <person name="Borodovsky M."/>
        </authorList>
    </citation>
    <scope>NUCLEOTIDE SEQUENCE [LARGE SCALE GENOMIC DNA]</scope>
    <source>
        <strain evidence="3 4">C-169</strain>
    </source>
</reference>
<dbReference type="EMBL" id="AGSI01000003">
    <property type="protein sequence ID" value="EIE25924.1"/>
    <property type="molecule type" value="Genomic_DNA"/>
</dbReference>
<accession>I0Z5K5</accession>
<dbReference type="GeneID" id="17043928"/>
<evidence type="ECO:0000256" key="1">
    <source>
        <dbReference type="ARBA" id="ARBA00023170"/>
    </source>
</evidence>
<dbReference type="RefSeq" id="XP_005650468.1">
    <property type="nucleotide sequence ID" value="XM_005650411.1"/>
</dbReference>
<dbReference type="SUPFAM" id="SSF55781">
    <property type="entry name" value="GAF domain-like"/>
    <property type="match status" value="1"/>
</dbReference>
<dbReference type="OrthoDB" id="10415698at2759"/>
<comment type="caution">
    <text evidence="3">The sequence shown here is derived from an EMBL/GenBank/DDBJ whole genome shotgun (WGS) entry which is preliminary data.</text>
</comment>
<evidence type="ECO:0000313" key="3">
    <source>
        <dbReference type="EMBL" id="EIE25924.1"/>
    </source>
</evidence>
<evidence type="ECO:0000313" key="4">
    <source>
        <dbReference type="Proteomes" id="UP000007264"/>
    </source>
</evidence>
<keyword evidence="4" id="KW-1185">Reference proteome</keyword>
<dbReference type="KEGG" id="csl:COCSUDRAFT_64901"/>
<dbReference type="Gene3D" id="3.30.450.40">
    <property type="match status" value="1"/>
</dbReference>
<sequence length="190" mass="19963">MGVLSHVDGVAKNLVNNWASSALHDGGVSSAARECFEGATAISLSVVAGRELLIAVDDFQQQWQKSFQHLDRSLAGKAASTSSLYTEERMDRPSALEDVEAAYQKGDCKTLTAMPIVGDNNDVLGVVCVGLPSHVPLTSQHVHTLETLAKALAPHLQQYSTGTSATWDTSVFGASADMDCLPGCSSDNGG</sequence>
<dbReference type="InterPro" id="IPR029016">
    <property type="entry name" value="GAF-like_dom_sf"/>
</dbReference>
<name>I0Z5K5_COCSC</name>
<dbReference type="Pfam" id="PF01590">
    <property type="entry name" value="GAF"/>
    <property type="match status" value="1"/>
</dbReference>
<proteinExistence type="predicted"/>